<dbReference type="PROSITE" id="PS00632">
    <property type="entry name" value="RIBOSOMAL_S4"/>
    <property type="match status" value="1"/>
</dbReference>
<evidence type="ECO:0000256" key="3">
    <source>
        <dbReference type="ARBA" id="ARBA00022884"/>
    </source>
</evidence>
<keyword evidence="3 7" id="KW-0694">RNA-binding</keyword>
<comment type="function">
    <text evidence="7">With S5 and S12 plays an important role in translational accuracy.</text>
</comment>
<comment type="subunit">
    <text evidence="7">Part of the 30S ribosomal subunit. Contacts protein S5. The interaction surface between S4 and S5 is involved in control of translational fidelity.</text>
</comment>
<keyword evidence="12" id="KW-1185">Reference proteome</keyword>
<dbReference type="GO" id="GO:0005840">
    <property type="term" value="C:ribosome"/>
    <property type="evidence" value="ECO:0007669"/>
    <property type="project" value="UniProtKB-KW"/>
</dbReference>
<dbReference type="NCBIfam" id="NF003717">
    <property type="entry name" value="PRK05327.1"/>
    <property type="match status" value="1"/>
</dbReference>
<dbReference type="EMBL" id="CP011126">
    <property type="protein sequence ID" value="AKQ33893.1"/>
    <property type="molecule type" value="Genomic_DNA"/>
</dbReference>
<evidence type="ECO:0000313" key="11">
    <source>
        <dbReference type="EMBL" id="AKQ33893.1"/>
    </source>
</evidence>
<dbReference type="InterPro" id="IPR002942">
    <property type="entry name" value="S4_RNA-bd"/>
</dbReference>
<dbReference type="PANTHER" id="PTHR11831">
    <property type="entry name" value="30S 40S RIBOSOMAL PROTEIN"/>
    <property type="match status" value="1"/>
</dbReference>
<evidence type="ECO:0000313" key="12">
    <source>
        <dbReference type="Proteomes" id="UP000063965"/>
    </source>
</evidence>
<evidence type="ECO:0000259" key="10">
    <source>
        <dbReference type="SMART" id="SM01390"/>
    </source>
</evidence>
<dbReference type="Gene3D" id="3.10.290.10">
    <property type="entry name" value="RNA-binding S4 domain"/>
    <property type="match status" value="1"/>
</dbReference>
<accession>A0ABN4HWU0</accession>
<dbReference type="SMART" id="SM01390">
    <property type="entry name" value="Ribosomal_S4"/>
    <property type="match status" value="1"/>
</dbReference>
<evidence type="ECO:0000259" key="9">
    <source>
        <dbReference type="SMART" id="SM00363"/>
    </source>
</evidence>
<evidence type="ECO:0000256" key="8">
    <source>
        <dbReference type="RuleBase" id="RU003699"/>
    </source>
</evidence>
<comment type="function">
    <text evidence="7">One of the primary rRNA binding proteins, it binds directly to 16S rRNA where it nucleates assembly of the body of the 30S subunit.</text>
</comment>
<dbReference type="PANTHER" id="PTHR11831:SF4">
    <property type="entry name" value="SMALL RIBOSOMAL SUBUNIT PROTEIN US4M"/>
    <property type="match status" value="1"/>
</dbReference>
<evidence type="ECO:0000256" key="6">
    <source>
        <dbReference type="ARBA" id="ARBA00035254"/>
    </source>
</evidence>
<keyword evidence="5 7" id="KW-0687">Ribonucleoprotein</keyword>
<dbReference type="InterPro" id="IPR018079">
    <property type="entry name" value="Ribosomal_uS4_CS"/>
</dbReference>
<dbReference type="InterPro" id="IPR001912">
    <property type="entry name" value="Ribosomal_uS4_N"/>
</dbReference>
<dbReference type="NCBIfam" id="TIGR01017">
    <property type="entry name" value="rpsD_bact"/>
    <property type="match status" value="1"/>
</dbReference>
<dbReference type="PROSITE" id="PS50889">
    <property type="entry name" value="S4"/>
    <property type="match status" value="1"/>
</dbReference>
<evidence type="ECO:0000256" key="2">
    <source>
        <dbReference type="ARBA" id="ARBA00022730"/>
    </source>
</evidence>
<feature type="domain" description="RNA-binding S4" evidence="9">
    <location>
        <begin position="96"/>
        <end position="154"/>
    </location>
</feature>
<evidence type="ECO:0000256" key="7">
    <source>
        <dbReference type="HAMAP-Rule" id="MF_01306"/>
    </source>
</evidence>
<reference evidence="11 12" key="1">
    <citation type="journal article" date="2015" name="Genome Biol. Evol.">
        <title>Distinctive Genome Reduction Rates Revealed by Genomic Analyses of Two Coxiella-Like Endosymbionts in Ticks.</title>
        <authorList>
            <person name="Gottlieb Y."/>
            <person name="Lalzar I."/>
            <person name="Klasson L."/>
        </authorList>
    </citation>
    <scope>NUCLEOTIDE SEQUENCE [LARGE SCALE GENOMIC DNA]</scope>
    <source>
        <strain evidence="11 12">CRt</strain>
    </source>
</reference>
<protein>
    <recommendedName>
        <fullName evidence="6 7">Small ribosomal subunit protein uS4</fullName>
    </recommendedName>
</protein>
<proteinExistence type="inferred from homology"/>
<organism evidence="11 12">
    <name type="scientific">Candidatus Coxiella mudrowiae</name>
    <dbReference type="NCBI Taxonomy" id="2054173"/>
    <lineage>
        <taxon>Bacteria</taxon>
        <taxon>Pseudomonadati</taxon>
        <taxon>Pseudomonadota</taxon>
        <taxon>Gammaproteobacteria</taxon>
        <taxon>Legionellales</taxon>
        <taxon>Coxiellaceae</taxon>
        <taxon>Coxiella</taxon>
    </lineage>
</organism>
<dbReference type="Pfam" id="PF00163">
    <property type="entry name" value="Ribosomal_S4"/>
    <property type="match status" value="1"/>
</dbReference>
<keyword evidence="4 7" id="KW-0689">Ribosomal protein</keyword>
<gene>
    <name evidence="7 11" type="primary">rpsD</name>
    <name evidence="11" type="ORF">CleRT_13350</name>
</gene>
<dbReference type="InterPro" id="IPR022801">
    <property type="entry name" value="Ribosomal_uS4"/>
</dbReference>
<dbReference type="InterPro" id="IPR036986">
    <property type="entry name" value="S4_RNA-bd_sf"/>
</dbReference>
<dbReference type="InterPro" id="IPR005709">
    <property type="entry name" value="Ribosomal_uS4_bac-type"/>
</dbReference>
<evidence type="ECO:0000256" key="4">
    <source>
        <dbReference type="ARBA" id="ARBA00022980"/>
    </source>
</evidence>
<dbReference type="SMART" id="SM00363">
    <property type="entry name" value="S4"/>
    <property type="match status" value="1"/>
</dbReference>
<comment type="similarity">
    <text evidence="1 7 8">Belongs to the universal ribosomal protein uS4 family.</text>
</comment>
<dbReference type="Gene3D" id="1.10.1050.10">
    <property type="entry name" value="Ribosomal Protein S4 Delta 41, Chain A, domain 1"/>
    <property type="match status" value="1"/>
</dbReference>
<dbReference type="HAMAP" id="MF_01306_B">
    <property type="entry name" value="Ribosomal_uS4_B"/>
    <property type="match status" value="1"/>
</dbReference>
<feature type="domain" description="Small ribosomal subunit protein uS4 N-terminal" evidence="10">
    <location>
        <begin position="3"/>
        <end position="95"/>
    </location>
</feature>
<dbReference type="Proteomes" id="UP000063965">
    <property type="component" value="Chromosome"/>
</dbReference>
<evidence type="ECO:0000256" key="1">
    <source>
        <dbReference type="ARBA" id="ARBA00007465"/>
    </source>
</evidence>
<keyword evidence="2 7" id="KW-0699">rRNA-binding</keyword>
<name>A0ABN4HWU0_9COXI</name>
<sequence>MARYLGPKCRLSRREKTDLQLKSGIRAIDSKCNIERIPGMHWQRRGRTTDYGVQLRMKQMIKRYYNVLEKQFHNYYRQADRLKGSTGDNLLSLLERRLDNVVYRMGFSATRAEARQLVSHKAILVNGEVVNIPSCQVKPGDLIEVRSRAKKQLRIKGALELVQQRAPVSWIEVDIKKMVGTFKNQPDVTELPAEFKVNLVVELYSK</sequence>
<dbReference type="CDD" id="cd00165">
    <property type="entry name" value="S4"/>
    <property type="match status" value="1"/>
</dbReference>
<dbReference type="RefSeq" id="WP_048875555.1">
    <property type="nucleotide sequence ID" value="NZ_CP011126.1"/>
</dbReference>
<evidence type="ECO:0000256" key="5">
    <source>
        <dbReference type="ARBA" id="ARBA00023274"/>
    </source>
</evidence>
<dbReference type="SUPFAM" id="SSF55174">
    <property type="entry name" value="Alpha-L RNA-binding motif"/>
    <property type="match status" value="1"/>
</dbReference>
<dbReference type="Pfam" id="PF01479">
    <property type="entry name" value="S4"/>
    <property type="match status" value="1"/>
</dbReference>